<name>D3E3W9_METRM</name>
<dbReference type="Gene3D" id="1.10.10.10">
    <property type="entry name" value="Winged helix-like DNA-binding domain superfamily/Winged helix DNA-binding domain"/>
    <property type="match status" value="1"/>
</dbReference>
<dbReference type="PATRIC" id="fig|634498.28.peg.1386"/>
<keyword evidence="2" id="KW-1185">Reference proteome</keyword>
<dbReference type="Proteomes" id="UP000008680">
    <property type="component" value="Chromosome"/>
</dbReference>
<evidence type="ECO:0008006" key="3">
    <source>
        <dbReference type="Google" id="ProtNLM"/>
    </source>
</evidence>
<evidence type="ECO:0000313" key="2">
    <source>
        <dbReference type="Proteomes" id="UP000008680"/>
    </source>
</evidence>
<dbReference type="EMBL" id="CP001719">
    <property type="protein sequence ID" value="ADC47230.1"/>
    <property type="molecule type" value="Genomic_DNA"/>
</dbReference>
<protein>
    <recommendedName>
        <fullName evidence="3">Transcriptional regulator MarR family</fullName>
    </recommendedName>
</protein>
<dbReference type="AlphaFoldDB" id="D3E3W9"/>
<sequence>MSHPHVESINNMNASSLIGIMEESKITYVRENLDIHLHASQIKLLKQVRKHEKPHHKRIRVKRYEQAEKSDLFNLHLDLYLNNYKKLAKKGLIEIDEDPENGLPYDCALTEKGKEVLDDIDRLEKDWEKVVHIDDNDLEALKRIALDSFEISYQHKKKQNFIF</sequence>
<proteinExistence type="predicted"/>
<dbReference type="KEGG" id="mru:mru_1380"/>
<dbReference type="InterPro" id="IPR036390">
    <property type="entry name" value="WH_DNA-bd_sf"/>
</dbReference>
<dbReference type="OrthoDB" id="77640at2157"/>
<organism evidence="1 2">
    <name type="scientific">Methanobrevibacter ruminantium (strain ATCC 35063 / DSM 1093 / JCM 13430 / OCM 146 / M1)</name>
    <name type="common">Methanobacterium ruminantium</name>
    <dbReference type="NCBI Taxonomy" id="634498"/>
    <lineage>
        <taxon>Archaea</taxon>
        <taxon>Methanobacteriati</taxon>
        <taxon>Methanobacteriota</taxon>
        <taxon>Methanomada group</taxon>
        <taxon>Methanobacteria</taxon>
        <taxon>Methanobacteriales</taxon>
        <taxon>Methanobacteriaceae</taxon>
        <taxon>Methanobrevibacter</taxon>
    </lineage>
</organism>
<accession>D3E3W9</accession>
<dbReference type="HOGENOM" id="CLU_1623488_0_0_2"/>
<reference evidence="1 2" key="1">
    <citation type="journal article" date="2010" name="PLoS ONE">
        <title>The genome sequence of the rumen methanogen Methanobrevibacter ruminantium reveals new possibilities for controlling ruminant methane emissions.</title>
        <authorList>
            <person name="Leahy S.C."/>
            <person name="Kelly W.J."/>
            <person name="Altermann E."/>
            <person name="Ronimus R.S."/>
            <person name="Yeoman C.J."/>
            <person name="Pacheco D.M."/>
            <person name="Li D."/>
            <person name="Kong Z."/>
            <person name="McTavish S."/>
            <person name="Sang C."/>
            <person name="Lambie S.C."/>
            <person name="Janssen P.H."/>
            <person name="Dey D."/>
            <person name="Attwood G.T."/>
        </authorList>
    </citation>
    <scope>NUCLEOTIDE SEQUENCE [LARGE SCALE GENOMIC DNA]</scope>
    <source>
        <strain evidence="2">ATCC 35063 / DSM 1093 / JCM 13430 / OCM 146 / M1</strain>
    </source>
</reference>
<dbReference type="RefSeq" id="WP_012956179.1">
    <property type="nucleotide sequence ID" value="NC_013790.1"/>
</dbReference>
<dbReference type="SUPFAM" id="SSF46785">
    <property type="entry name" value="Winged helix' DNA-binding domain"/>
    <property type="match status" value="1"/>
</dbReference>
<dbReference type="GeneID" id="8771031"/>
<evidence type="ECO:0000313" key="1">
    <source>
        <dbReference type="EMBL" id="ADC47230.1"/>
    </source>
</evidence>
<dbReference type="InterPro" id="IPR036388">
    <property type="entry name" value="WH-like_DNA-bd_sf"/>
</dbReference>
<dbReference type="eggNOG" id="arCOG03177">
    <property type="taxonomic scope" value="Archaea"/>
</dbReference>
<gene>
    <name evidence="1" type="ordered locus">mru_1380</name>
</gene>